<dbReference type="AlphaFoldDB" id="A0A212JK96"/>
<reference evidence="3" key="1">
    <citation type="submission" date="2016-04" db="EMBL/GenBank/DDBJ databases">
        <authorList>
            <person name="Evans L.H."/>
            <person name="Alamgir A."/>
            <person name="Owens N."/>
            <person name="Weber N.D."/>
            <person name="Virtaneva K."/>
            <person name="Barbian K."/>
            <person name="Babar A."/>
            <person name="Rosenke K."/>
        </authorList>
    </citation>
    <scope>NUCLEOTIDE SEQUENCE</scope>
    <source>
        <strain evidence="3">86-2</strain>
    </source>
</reference>
<evidence type="ECO:0000256" key="1">
    <source>
        <dbReference type="ARBA" id="ARBA00023125"/>
    </source>
</evidence>
<proteinExistence type="predicted"/>
<evidence type="ECO:0000259" key="2">
    <source>
        <dbReference type="Pfam" id="PF13102"/>
    </source>
</evidence>
<dbReference type="EMBL" id="FLUL01000001">
    <property type="protein sequence ID" value="SBV99856.1"/>
    <property type="molecule type" value="Genomic_DNA"/>
</dbReference>
<dbReference type="GO" id="GO:0003677">
    <property type="term" value="F:DNA binding"/>
    <property type="evidence" value="ECO:0007669"/>
    <property type="project" value="UniProtKB-KW"/>
</dbReference>
<gene>
    <name evidence="3" type="ORF">KL86DYS2_11747</name>
</gene>
<keyword evidence="1" id="KW-0238">DNA-binding</keyword>
<dbReference type="InterPro" id="IPR025269">
    <property type="entry name" value="SAM-like_dom"/>
</dbReference>
<feature type="domain" description="Phage integrase SAM-like" evidence="2">
    <location>
        <begin position="25"/>
        <end position="113"/>
    </location>
</feature>
<dbReference type="InterPro" id="IPR010998">
    <property type="entry name" value="Integrase_recombinase_N"/>
</dbReference>
<dbReference type="Pfam" id="PF13102">
    <property type="entry name" value="Phage_int_SAM_5"/>
    <property type="match status" value="1"/>
</dbReference>
<name>A0A212JK96_9BACT</name>
<organism evidence="3">
    <name type="scientific">uncultured Dysgonomonas sp</name>
    <dbReference type="NCBI Taxonomy" id="206096"/>
    <lineage>
        <taxon>Bacteria</taxon>
        <taxon>Pseudomonadati</taxon>
        <taxon>Bacteroidota</taxon>
        <taxon>Bacteroidia</taxon>
        <taxon>Bacteroidales</taxon>
        <taxon>Dysgonomonadaceae</taxon>
        <taxon>Dysgonomonas</taxon>
        <taxon>environmental samples</taxon>
    </lineage>
</organism>
<evidence type="ECO:0000313" key="3">
    <source>
        <dbReference type="EMBL" id="SBV99856.1"/>
    </source>
</evidence>
<dbReference type="Gene3D" id="1.10.150.130">
    <property type="match status" value="1"/>
</dbReference>
<protein>
    <recommendedName>
        <fullName evidence="2">Phage integrase SAM-like domain-containing protein</fullName>
    </recommendedName>
</protein>
<sequence>MGTNGYVLPEEIKNHLLGTDAHHKTLIYYFTKHNEQYQQKVGKNTTHTTYKRYELVKARLIEFLSEKYNLTDISIREMNAILLEDFYLYLRNKSEINNNTAMKFLQRLRRVINFTQLYTLIVT</sequence>
<dbReference type="RefSeq" id="WP_296949187.1">
    <property type="nucleotide sequence ID" value="NZ_LT599021.1"/>
</dbReference>
<accession>A0A212JK96</accession>